<dbReference type="GO" id="GO:0080044">
    <property type="term" value="F:quercetin 7-O-glucosyltransferase activity"/>
    <property type="evidence" value="ECO:0007669"/>
    <property type="project" value="TreeGrafter"/>
</dbReference>
<dbReference type="AlphaFoldDB" id="A0A443PGL6"/>
<accession>A0A443PGL6</accession>
<dbReference type="PANTHER" id="PTHR11926">
    <property type="entry name" value="GLUCOSYL/GLUCURONOSYL TRANSFERASES"/>
    <property type="match status" value="1"/>
</dbReference>
<dbReference type="Proteomes" id="UP000283530">
    <property type="component" value="Unassembled WGS sequence"/>
</dbReference>
<keyword evidence="3" id="KW-0808">Transferase</keyword>
<comment type="similarity">
    <text evidence="1">Belongs to the UDP-glycosyltransferase family.</text>
</comment>
<evidence type="ECO:0000256" key="1">
    <source>
        <dbReference type="ARBA" id="ARBA00009995"/>
    </source>
</evidence>
<dbReference type="GO" id="GO:0080043">
    <property type="term" value="F:quercetin 3-O-glucosyltransferase activity"/>
    <property type="evidence" value="ECO:0007669"/>
    <property type="project" value="TreeGrafter"/>
</dbReference>
<dbReference type="EMBL" id="QPKB01000008">
    <property type="protein sequence ID" value="RWR89927.1"/>
    <property type="molecule type" value="Genomic_DNA"/>
</dbReference>
<protein>
    <submittedName>
        <fullName evidence="3">7-deoxyloganetin glucosyltransferase-like protein</fullName>
    </submittedName>
</protein>
<comment type="caution">
    <text evidence="3">The sequence shown here is derived from an EMBL/GenBank/DDBJ whole genome shotgun (WGS) entry which is preliminary data.</text>
</comment>
<dbReference type="Gene3D" id="3.40.50.2000">
    <property type="entry name" value="Glycogen Phosphorylase B"/>
    <property type="match status" value="1"/>
</dbReference>
<proteinExistence type="inferred from homology"/>
<name>A0A443PGL6_9MAGN</name>
<evidence type="ECO:0000313" key="4">
    <source>
        <dbReference type="Proteomes" id="UP000283530"/>
    </source>
</evidence>
<reference evidence="3 4" key="1">
    <citation type="journal article" date="2019" name="Nat. Plants">
        <title>Stout camphor tree genome fills gaps in understanding of flowering plant genome evolution.</title>
        <authorList>
            <person name="Chaw S.M."/>
            <person name="Liu Y.C."/>
            <person name="Wu Y.W."/>
            <person name="Wang H.Y."/>
            <person name="Lin C.I."/>
            <person name="Wu C.S."/>
            <person name="Ke H.M."/>
            <person name="Chang L.Y."/>
            <person name="Hsu C.Y."/>
            <person name="Yang H.T."/>
            <person name="Sudianto E."/>
            <person name="Hsu M.H."/>
            <person name="Wu K.P."/>
            <person name="Wang L.N."/>
            <person name="Leebens-Mack J.H."/>
            <person name="Tsai I.J."/>
        </authorList>
    </citation>
    <scope>NUCLEOTIDE SEQUENCE [LARGE SCALE GENOMIC DNA]</scope>
    <source>
        <strain evidence="4">cv. Chaw 1501</strain>
        <tissue evidence="3">Young leaves</tissue>
    </source>
</reference>
<feature type="region of interest" description="Disordered" evidence="2">
    <location>
        <begin position="196"/>
        <end position="217"/>
    </location>
</feature>
<sequence>MGWSRVLFQGQGNTKPMLKPGNLLYCGGFYITFIHTQLDNLGLLGSRGPDDVNGFDYLQFETIPDGLLPAFDQNGTQDISVLCGFIRRPIPCLGPFQPVQIKLDGASNVARVTCVVWSFPTLAAEELGAPGLVFLVMSASISFGSLNFCKLVERGFIPLKDPSCYNDGSLNTQILILQRYIAMEIEMHVERELLDRDEGKRQEKGKNDAANMEVASY</sequence>
<evidence type="ECO:0000256" key="2">
    <source>
        <dbReference type="SAM" id="MobiDB-lite"/>
    </source>
</evidence>
<dbReference type="OrthoDB" id="10299509at2759"/>
<gene>
    <name evidence="3" type="ORF">CKAN_01900000</name>
</gene>
<organism evidence="3 4">
    <name type="scientific">Cinnamomum micranthum f. kanehirae</name>
    <dbReference type="NCBI Taxonomy" id="337451"/>
    <lineage>
        <taxon>Eukaryota</taxon>
        <taxon>Viridiplantae</taxon>
        <taxon>Streptophyta</taxon>
        <taxon>Embryophyta</taxon>
        <taxon>Tracheophyta</taxon>
        <taxon>Spermatophyta</taxon>
        <taxon>Magnoliopsida</taxon>
        <taxon>Magnoliidae</taxon>
        <taxon>Laurales</taxon>
        <taxon>Lauraceae</taxon>
        <taxon>Cinnamomum</taxon>
    </lineage>
</organism>
<dbReference type="SUPFAM" id="SSF53756">
    <property type="entry name" value="UDP-Glycosyltransferase/glycogen phosphorylase"/>
    <property type="match status" value="1"/>
</dbReference>
<keyword evidence="4" id="KW-1185">Reference proteome</keyword>
<evidence type="ECO:0000313" key="3">
    <source>
        <dbReference type="EMBL" id="RWR89927.1"/>
    </source>
</evidence>
<dbReference type="PANTHER" id="PTHR11926:SF774">
    <property type="entry name" value="UDP-GLYCOSYLTRANSFERASE 85A1-RELATED"/>
    <property type="match status" value="1"/>
</dbReference>
<feature type="compositionally biased region" description="Basic and acidic residues" evidence="2">
    <location>
        <begin position="196"/>
        <end position="207"/>
    </location>
</feature>